<dbReference type="InterPro" id="IPR050471">
    <property type="entry name" value="AB_hydrolase"/>
</dbReference>
<sequence>MFAFHGIGQDHRCFLPLVEVLKEQYTFYLFDLPFHGQSPALTDEKLSMEAWKAYIDEVLSEQGIERFSVMGFSMGGKFALATLQLLAPQIESCWLLAPDGITESPWYRLATRFWVTKKLFSFFVHNLSSFKTLADVLIKVGLVNKSAVKFAESTLATPAQRERVYRSWIGFSTIRPDCALIAELAKKYDVDVRIFLGKYDALLPQKYILPLTKRLPSIPVVVLSTGHHRLVDKVAEWWKS</sequence>
<protein>
    <submittedName>
        <fullName evidence="2">Pimeloyl-ACP methyl ester carboxylesterase</fullName>
    </submittedName>
</protein>
<keyword evidence="3" id="KW-1185">Reference proteome</keyword>
<dbReference type="AlphaFoldDB" id="A0A7W6EQM6"/>
<dbReference type="SUPFAM" id="SSF53474">
    <property type="entry name" value="alpha/beta-Hydrolases"/>
    <property type="match status" value="1"/>
</dbReference>
<feature type="domain" description="AB hydrolase-1" evidence="1">
    <location>
        <begin position="4"/>
        <end position="230"/>
    </location>
</feature>
<comment type="caution">
    <text evidence="2">The sequence shown here is derived from an EMBL/GenBank/DDBJ whole genome shotgun (WGS) entry which is preliminary data.</text>
</comment>
<dbReference type="Gene3D" id="3.40.50.1820">
    <property type="entry name" value="alpha/beta hydrolase"/>
    <property type="match status" value="1"/>
</dbReference>
<evidence type="ECO:0000313" key="2">
    <source>
        <dbReference type="EMBL" id="MBB3838592.1"/>
    </source>
</evidence>
<gene>
    <name evidence="2" type="ORF">FHS57_002598</name>
</gene>
<reference evidence="2 3" key="1">
    <citation type="submission" date="2020-08" db="EMBL/GenBank/DDBJ databases">
        <title>Genomic Encyclopedia of Type Strains, Phase IV (KMG-IV): sequencing the most valuable type-strain genomes for metagenomic binning, comparative biology and taxonomic classification.</title>
        <authorList>
            <person name="Goeker M."/>
        </authorList>
    </citation>
    <scope>NUCLEOTIDE SEQUENCE [LARGE SCALE GENOMIC DNA]</scope>
    <source>
        <strain evidence="2 3">DSM 17976</strain>
    </source>
</reference>
<dbReference type="EMBL" id="JACIBY010000005">
    <property type="protein sequence ID" value="MBB3838592.1"/>
    <property type="molecule type" value="Genomic_DNA"/>
</dbReference>
<evidence type="ECO:0000313" key="3">
    <source>
        <dbReference type="Proteomes" id="UP000541352"/>
    </source>
</evidence>
<dbReference type="InterPro" id="IPR000073">
    <property type="entry name" value="AB_hydrolase_1"/>
</dbReference>
<evidence type="ECO:0000259" key="1">
    <source>
        <dbReference type="Pfam" id="PF00561"/>
    </source>
</evidence>
<dbReference type="Proteomes" id="UP000541352">
    <property type="component" value="Unassembled WGS sequence"/>
</dbReference>
<dbReference type="Pfam" id="PF00561">
    <property type="entry name" value="Abhydrolase_1"/>
    <property type="match status" value="1"/>
</dbReference>
<proteinExistence type="predicted"/>
<name>A0A7W6EQM6_9BACT</name>
<organism evidence="2 3">
    <name type="scientific">Runella defluvii</name>
    <dbReference type="NCBI Taxonomy" id="370973"/>
    <lineage>
        <taxon>Bacteria</taxon>
        <taxon>Pseudomonadati</taxon>
        <taxon>Bacteroidota</taxon>
        <taxon>Cytophagia</taxon>
        <taxon>Cytophagales</taxon>
        <taxon>Spirosomataceae</taxon>
        <taxon>Runella</taxon>
    </lineage>
</organism>
<dbReference type="PANTHER" id="PTHR43433">
    <property type="entry name" value="HYDROLASE, ALPHA/BETA FOLD FAMILY PROTEIN"/>
    <property type="match status" value="1"/>
</dbReference>
<dbReference type="InterPro" id="IPR029058">
    <property type="entry name" value="AB_hydrolase_fold"/>
</dbReference>
<dbReference type="RefSeq" id="WP_183974202.1">
    <property type="nucleotide sequence ID" value="NZ_JACIBY010000005.1"/>
</dbReference>
<dbReference type="PANTHER" id="PTHR43433:SF10">
    <property type="entry name" value="AB HYDROLASE-1 DOMAIN-CONTAINING PROTEIN"/>
    <property type="match status" value="1"/>
</dbReference>
<accession>A0A7W6EQM6</accession>